<dbReference type="GeneTree" id="ENSGT01050000248445"/>
<dbReference type="Proteomes" id="UP000028761">
    <property type="component" value="Chromosome 12"/>
</dbReference>
<keyword evidence="3" id="KW-1185">Reference proteome</keyword>
<evidence type="ECO:0000313" key="2">
    <source>
        <dbReference type="Ensembl" id="ENSPANP00000057814.1"/>
    </source>
</evidence>
<feature type="compositionally biased region" description="Polar residues" evidence="1">
    <location>
        <begin position="326"/>
        <end position="344"/>
    </location>
</feature>
<dbReference type="AlphaFoldDB" id="A0A8I5NNE5"/>
<accession>A0A8I5NNE5</accession>
<evidence type="ECO:0000256" key="1">
    <source>
        <dbReference type="SAM" id="MobiDB-lite"/>
    </source>
</evidence>
<protein>
    <submittedName>
        <fullName evidence="2">Uncharacterized protein</fullName>
    </submittedName>
</protein>
<name>A0A8I5NNE5_PAPAN</name>
<feature type="region of interest" description="Disordered" evidence="1">
    <location>
        <begin position="121"/>
        <end position="143"/>
    </location>
</feature>
<reference evidence="2 3" key="1">
    <citation type="submission" date="2012-03" db="EMBL/GenBank/DDBJ databases">
        <title>Whole Genome Assembly of Papio anubis.</title>
        <authorList>
            <person name="Liu Y.L."/>
            <person name="Abraham K.A."/>
            <person name="Akbar H.A."/>
            <person name="Ali S.A."/>
            <person name="Anosike U.A."/>
            <person name="Aqrawi P.A."/>
            <person name="Arias F.A."/>
            <person name="Attaway T.A."/>
            <person name="Awwad R.A."/>
            <person name="Babu C.B."/>
            <person name="Bandaranaike D.B."/>
            <person name="Battles P.B."/>
            <person name="Bell A.B."/>
            <person name="Beltran B.B."/>
            <person name="Berhane-Mersha D.B."/>
            <person name="Bess C.B."/>
            <person name="Bickham C.B."/>
            <person name="Bolden T.B."/>
            <person name="Carter K.C."/>
            <person name="Chau D.C."/>
            <person name="Chavez A.C."/>
            <person name="Clerc-Blankenburg K.C."/>
            <person name="Coyle M.C."/>
            <person name="Dao M.D."/>
            <person name="Davila M.L.D."/>
            <person name="Davy-Carroll L.D."/>
            <person name="Denson S.D."/>
            <person name="Dinh H.D."/>
            <person name="Fernandez S.F."/>
            <person name="Fernando P.F."/>
            <person name="Forbes L.F."/>
            <person name="Francis C.F."/>
            <person name="Francisco L.F."/>
            <person name="Fu Q.F."/>
            <person name="Garcia-Iii R.G."/>
            <person name="Garrett T.G."/>
            <person name="Gross S.G."/>
            <person name="Gubbala S.G."/>
            <person name="Hirani K.H."/>
            <person name="Hogues M.H."/>
            <person name="Hollins B.H."/>
            <person name="Jackson L.J."/>
            <person name="Javaid M.J."/>
            <person name="Jhangiani S.J."/>
            <person name="Johnson A.J."/>
            <person name="Johnson B.J."/>
            <person name="Jones J.J."/>
            <person name="Joshi V.J."/>
            <person name="Kalu J.K."/>
            <person name="Khan N.K."/>
            <person name="Korchina V.K."/>
            <person name="Kovar C.K."/>
            <person name="Lago L.L."/>
            <person name="Lara F.L."/>
            <person name="Le T.-K.L."/>
            <person name="Lee S.L."/>
            <person name="Legall-Iii F.L."/>
            <person name="Lemon S.L."/>
            <person name="Liu J.L."/>
            <person name="Liu Y.-S.L."/>
            <person name="Liyanage D.L."/>
            <person name="Lopez J.L."/>
            <person name="Lorensuhewa L.L."/>
            <person name="Mata R.M."/>
            <person name="Mathew T.M."/>
            <person name="Mercado C.M."/>
            <person name="Mercado I.M."/>
            <person name="Morales K.M."/>
            <person name="Morgan M.M."/>
            <person name="Munidasa M.M."/>
            <person name="Ngo D.N."/>
            <person name="Nguyen L.N."/>
            <person name="Nguyen T.N."/>
            <person name="Nguyen N.N."/>
            <person name="Obregon M.O."/>
            <person name="Okwuonu G.O."/>
            <person name="Ongeri F.O."/>
            <person name="Onwere C.O."/>
            <person name="Osifeso I.O."/>
            <person name="Parra A.P."/>
            <person name="Patil S.P."/>
            <person name="Perez A.P."/>
            <person name="Perez Y.P."/>
            <person name="Pham C.P."/>
            <person name="Pu L.-L.P."/>
            <person name="Puazo M.P."/>
            <person name="Quiroz J.Q."/>
            <person name="Rouhana J.R."/>
            <person name="Ruiz M.R."/>
            <person name="Ruiz S.-J.R."/>
            <person name="Saada N.S."/>
            <person name="Santibanez J.S."/>
            <person name="Scheel M.S."/>
            <person name="Schneider B.S."/>
            <person name="Simmons D.S."/>
            <person name="Sisson I.S."/>
            <person name="Tang L.-Y.T."/>
            <person name="Thornton R.T."/>
            <person name="Tisius J.T."/>
            <person name="Toledanes G.T."/>
            <person name="Trejos Z.T."/>
            <person name="Usmani K.U."/>
            <person name="Varghese R.V."/>
            <person name="Vattathil S.V."/>
            <person name="Vee V.V."/>
            <person name="Walker D.W."/>
            <person name="Weissenberger G.W."/>
            <person name="White C.W."/>
            <person name="Williams A.W."/>
            <person name="Woodworth J.W."/>
            <person name="Wright R.W."/>
            <person name="Zhu Y.Z."/>
            <person name="Han Y.H."/>
            <person name="Newsham I.N."/>
            <person name="Nazareth L.N."/>
            <person name="Worley K.W."/>
            <person name="Muzny D.M."/>
            <person name="Rogers J.R."/>
            <person name="Gibbs R.G."/>
        </authorList>
    </citation>
    <scope>NUCLEOTIDE SEQUENCE [LARGE SCALE GENOMIC DNA]</scope>
</reference>
<dbReference type="Ensembl" id="ENSPANT00000082006.1">
    <property type="protein sequence ID" value="ENSPANP00000057814.1"/>
    <property type="gene ID" value="ENSPANG00000047185.1"/>
</dbReference>
<proteinExistence type="predicted"/>
<feature type="region of interest" description="Disordered" evidence="1">
    <location>
        <begin position="1"/>
        <end position="24"/>
    </location>
</feature>
<reference evidence="2" key="2">
    <citation type="submission" date="2025-08" db="UniProtKB">
        <authorList>
            <consortium name="Ensembl"/>
        </authorList>
    </citation>
    <scope>IDENTIFICATION</scope>
</reference>
<feature type="compositionally biased region" description="Polar residues" evidence="1">
    <location>
        <begin position="1"/>
        <end position="12"/>
    </location>
</feature>
<feature type="compositionally biased region" description="Polar residues" evidence="1">
    <location>
        <begin position="358"/>
        <end position="369"/>
    </location>
</feature>
<organism evidence="2 3">
    <name type="scientific">Papio anubis</name>
    <name type="common">Olive baboon</name>
    <dbReference type="NCBI Taxonomy" id="9555"/>
    <lineage>
        <taxon>Eukaryota</taxon>
        <taxon>Metazoa</taxon>
        <taxon>Chordata</taxon>
        <taxon>Craniata</taxon>
        <taxon>Vertebrata</taxon>
        <taxon>Euteleostomi</taxon>
        <taxon>Mammalia</taxon>
        <taxon>Eutheria</taxon>
        <taxon>Euarchontoglires</taxon>
        <taxon>Primates</taxon>
        <taxon>Haplorrhini</taxon>
        <taxon>Catarrhini</taxon>
        <taxon>Cercopithecidae</taxon>
        <taxon>Cercopithecinae</taxon>
        <taxon>Papio</taxon>
    </lineage>
</organism>
<reference evidence="2" key="3">
    <citation type="submission" date="2025-09" db="UniProtKB">
        <authorList>
            <consortium name="Ensembl"/>
        </authorList>
    </citation>
    <scope>IDENTIFICATION</scope>
</reference>
<evidence type="ECO:0000313" key="3">
    <source>
        <dbReference type="Proteomes" id="UP000028761"/>
    </source>
</evidence>
<feature type="region of interest" description="Disordered" evidence="1">
    <location>
        <begin position="326"/>
        <end position="373"/>
    </location>
</feature>
<sequence length="395" mass="43759">MVHTQVQGTPWQSAGHPLPGKDTSCIKETRVSRVRRLKAGPRGEPSYGRRRNLKVWVQSLRSCTGSTRGHSRWTGSSRVCSNWTGSRMTHSLRRSSRACSSWTGSRMTHSLKSKSRACSNCTGSSHKNHSPPWSPHRSHSWSRNRTGSMLRISDVRRCETPSPLQSSAALYLIPADAPRDMVSSLWQLWLRMAGFSALGKECILCLPPPYSWTSPCGQGNGLCDYRREVHTARSLGTCEKSFPLLWNCCVDRFFSRRKTKLGAELEGWGRTVMGTKSNQGTGRILQPGGRALATVWRLQVQEPVSMVHTQMQLKCVKSGCAGLQPSSVPQPTRGETQTPDTGPCTSPAGFDHSLGHPSFQNQSAQSSVDQEFRSGPGWWNRLHDAWGLSWEGTNG</sequence>